<evidence type="ECO:0000313" key="4">
    <source>
        <dbReference type="EMBL" id="ABQ29458.1"/>
    </source>
</evidence>
<organism evidence="4 5">
    <name type="scientific">Acidiphilium cryptum (strain JF-5)</name>
    <dbReference type="NCBI Taxonomy" id="349163"/>
    <lineage>
        <taxon>Bacteria</taxon>
        <taxon>Pseudomonadati</taxon>
        <taxon>Pseudomonadota</taxon>
        <taxon>Alphaproteobacteria</taxon>
        <taxon>Acetobacterales</taxon>
        <taxon>Acidocellaceae</taxon>
        <taxon>Acidiphilium</taxon>
    </lineage>
</organism>
<feature type="transmembrane region" description="Helical" evidence="3">
    <location>
        <begin position="89"/>
        <end position="106"/>
    </location>
</feature>
<dbReference type="GO" id="GO:0005886">
    <property type="term" value="C:plasma membrane"/>
    <property type="evidence" value="ECO:0007669"/>
    <property type="project" value="TreeGrafter"/>
</dbReference>
<evidence type="ECO:0000313" key="5">
    <source>
        <dbReference type="Proteomes" id="UP000000245"/>
    </source>
</evidence>
<dbReference type="HOGENOM" id="CLU_1891606_0_0_5"/>
<proteinExistence type="predicted"/>
<name>A5FV26_ACICJ</name>
<dbReference type="STRING" id="349163.Acry_0230"/>
<sequence length="134" mass="14388">MHDVRFQCLVPAVNDGRRKALTLPLPKDRRQEEVAQDRFLPRGDPRRGAGLRIRAWNVLAYVISGPKGTIAAIFLASRILSIAPLGRQGLKLAAIAAAVIGIASLYSGHGSIIGTLFSAFVTMFIGNGLNLLNV</sequence>
<dbReference type="eggNOG" id="COG1172">
    <property type="taxonomic scope" value="Bacteria"/>
</dbReference>
<keyword evidence="3" id="KW-0812">Transmembrane</keyword>
<dbReference type="EMBL" id="CP000697">
    <property type="protein sequence ID" value="ABQ29458.1"/>
    <property type="molecule type" value="Genomic_DNA"/>
</dbReference>
<dbReference type="Proteomes" id="UP000000245">
    <property type="component" value="Chromosome"/>
</dbReference>
<dbReference type="AlphaFoldDB" id="A5FV26"/>
<evidence type="ECO:0000256" key="2">
    <source>
        <dbReference type="ARBA" id="ARBA00022519"/>
    </source>
</evidence>
<keyword evidence="2" id="KW-1003">Cell membrane</keyword>
<evidence type="ECO:0000256" key="3">
    <source>
        <dbReference type="SAM" id="Phobius"/>
    </source>
</evidence>
<dbReference type="PANTHER" id="PTHR32196">
    <property type="entry name" value="ABC TRANSPORTER PERMEASE PROTEIN YPHD-RELATED-RELATED"/>
    <property type="match status" value="1"/>
</dbReference>
<keyword evidence="2" id="KW-0997">Cell inner membrane</keyword>
<keyword evidence="5" id="KW-1185">Reference proteome</keyword>
<gene>
    <name evidence="4" type="ordered locus">Acry_0230</name>
</gene>
<protein>
    <submittedName>
        <fullName evidence="4">Monosaccharide ABC transporter membrane protein, CUT2 family</fullName>
    </submittedName>
</protein>
<keyword evidence="3" id="KW-1133">Transmembrane helix</keyword>
<keyword evidence="1" id="KW-0813">Transport</keyword>
<dbReference type="KEGG" id="acr:Acry_0230"/>
<feature type="transmembrane region" description="Helical" evidence="3">
    <location>
        <begin position="58"/>
        <end position="77"/>
    </location>
</feature>
<accession>A5FV26</accession>
<dbReference type="PANTHER" id="PTHR32196:SF21">
    <property type="entry name" value="ABC TRANSPORTER PERMEASE PROTEIN YPHD-RELATED"/>
    <property type="match status" value="1"/>
</dbReference>
<evidence type="ECO:0000256" key="1">
    <source>
        <dbReference type="ARBA" id="ARBA00022448"/>
    </source>
</evidence>
<reference evidence="4 5" key="1">
    <citation type="submission" date="2007-05" db="EMBL/GenBank/DDBJ databases">
        <title>Complete sequence of chromosome of Acidiphilium cryptum JF-5.</title>
        <authorList>
            <consortium name="US DOE Joint Genome Institute"/>
            <person name="Copeland A."/>
            <person name="Lucas S."/>
            <person name="Lapidus A."/>
            <person name="Barry K."/>
            <person name="Detter J.C."/>
            <person name="Glavina del Rio T."/>
            <person name="Hammon N."/>
            <person name="Israni S."/>
            <person name="Dalin E."/>
            <person name="Tice H."/>
            <person name="Pitluck S."/>
            <person name="Sims D."/>
            <person name="Brettin T."/>
            <person name="Bruce D."/>
            <person name="Han C."/>
            <person name="Schmutz J."/>
            <person name="Larimer F."/>
            <person name="Land M."/>
            <person name="Hauser L."/>
            <person name="Kyrpides N."/>
            <person name="Kim E."/>
            <person name="Magnuson T."/>
            <person name="Richardson P."/>
        </authorList>
    </citation>
    <scope>NUCLEOTIDE SEQUENCE [LARGE SCALE GENOMIC DNA]</scope>
    <source>
        <strain evidence="4 5">JF-5</strain>
    </source>
</reference>
<keyword evidence="3" id="KW-0472">Membrane</keyword>